<reference evidence="3" key="1">
    <citation type="submission" date="2003-08" db="EMBL/GenBank/DDBJ databases">
        <authorList>
            <person name="Birren B."/>
            <person name="Nusbaum C."/>
            <person name="Abebe A."/>
            <person name="Abouelleil A."/>
            <person name="Adekoya E."/>
            <person name="Ait-zahra M."/>
            <person name="Allen N."/>
            <person name="Allen T."/>
            <person name="An P."/>
            <person name="Anderson M."/>
            <person name="Anderson S."/>
            <person name="Arachchi H."/>
            <person name="Armbruster J."/>
            <person name="Bachantsang P."/>
            <person name="Baldwin J."/>
            <person name="Barry A."/>
            <person name="Bayul T."/>
            <person name="Blitshsteyn B."/>
            <person name="Bloom T."/>
            <person name="Blye J."/>
            <person name="Boguslavskiy L."/>
            <person name="Borowsky M."/>
            <person name="Boukhgalter B."/>
            <person name="Brunache A."/>
            <person name="Butler J."/>
            <person name="Calixte N."/>
            <person name="Calvo S."/>
            <person name="Camarata J."/>
            <person name="Campo K."/>
            <person name="Chang J."/>
            <person name="Cheshatsang Y."/>
            <person name="Citroen M."/>
            <person name="Collymore A."/>
            <person name="Considine T."/>
            <person name="Cook A."/>
            <person name="Cooke P."/>
            <person name="Corum B."/>
            <person name="Cuomo C."/>
            <person name="David R."/>
            <person name="Dawoe T."/>
            <person name="Degray S."/>
            <person name="Dodge S."/>
            <person name="Dooley K."/>
            <person name="Dorje P."/>
            <person name="Dorjee K."/>
            <person name="Dorris L."/>
            <person name="Duffey N."/>
            <person name="Dupes A."/>
            <person name="Elkins T."/>
            <person name="Engels R."/>
            <person name="Erickson J."/>
            <person name="Farina A."/>
            <person name="Faro S."/>
            <person name="Ferreira P."/>
            <person name="Fischer H."/>
            <person name="Fitzgerald M."/>
            <person name="Foley K."/>
            <person name="Gage D."/>
            <person name="Galagan J."/>
            <person name="Gearin G."/>
            <person name="Gnerre S."/>
            <person name="Gnirke A."/>
            <person name="Goyette A."/>
            <person name="Graham J."/>
            <person name="Grandbois E."/>
            <person name="Gyaltsen K."/>
            <person name="Hafez N."/>
            <person name="Hagopian D."/>
            <person name="Hagos B."/>
            <person name="Hall J."/>
            <person name="Hatcher B."/>
            <person name="Heller A."/>
            <person name="Higgins H."/>
            <person name="Honan T."/>
            <person name="Horn A."/>
            <person name="Houde N."/>
            <person name="Hughes L."/>
            <person name="Hulme W."/>
            <person name="Husby E."/>
            <person name="Iliev I."/>
            <person name="Jaffe D."/>
            <person name="Jones C."/>
            <person name="Kamal M."/>
            <person name="Kamat A."/>
            <person name="Kamvysselis M."/>
            <person name="Karlsson E."/>
            <person name="Kells C."/>
            <person name="Kieu A."/>
            <person name="Kisner P."/>
            <person name="Kodira C."/>
            <person name="Kulbokas E."/>
            <person name="Labutti K."/>
            <person name="Lama D."/>
            <person name="Landers T."/>
            <person name="Leger J."/>
            <person name="Levine S."/>
            <person name="Lewis D."/>
            <person name="Lewis T."/>
            <person name="Lindblad-toh K."/>
            <person name="Liu X."/>
            <person name="Lokyitsang T."/>
            <person name="Lokyitsang Y."/>
            <person name="Lucien O."/>
            <person name="Lui A."/>
            <person name="Ma L.J."/>
            <person name="Mabbitt R."/>
            <person name="Macdonald J."/>
            <person name="Maclean C."/>
            <person name="Major J."/>
            <person name="Manning J."/>
            <person name="Marabella R."/>
            <person name="Maru K."/>
            <person name="Matthews C."/>
            <person name="Mauceli E."/>
            <person name="Mccarthy M."/>
            <person name="Mcdonough S."/>
            <person name="Mcghee T."/>
            <person name="Meldrim J."/>
            <person name="Meneus L."/>
            <person name="Mesirov J."/>
            <person name="Mihalev A."/>
            <person name="Mihova T."/>
            <person name="Mikkelsen T."/>
            <person name="Mlenga V."/>
            <person name="Moru K."/>
            <person name="Mozes J."/>
            <person name="Mulrain L."/>
            <person name="Munson G."/>
            <person name="Naylor J."/>
            <person name="Newes C."/>
            <person name="Nguyen C."/>
            <person name="Nguyen N."/>
            <person name="Nguyen T."/>
            <person name="Nicol R."/>
            <person name="Nielsen C."/>
            <person name="Nizzari M."/>
            <person name="Norbu C."/>
            <person name="Norbu N."/>
            <person name="O'donnell P."/>
            <person name="Okoawo O."/>
            <person name="O'leary S."/>
            <person name="Omotosho B."/>
            <person name="O'neill K."/>
            <person name="Osman S."/>
            <person name="Parker S."/>
            <person name="Perrin D."/>
            <person name="Phunkhang P."/>
            <person name="Piqani B."/>
            <person name="Purcell S."/>
            <person name="Rachupka T."/>
            <person name="Ramasamy U."/>
            <person name="Rameau R."/>
            <person name="Ray V."/>
            <person name="Raymond C."/>
            <person name="Retta R."/>
            <person name="Richardson S."/>
            <person name="Rise C."/>
            <person name="Rodriguez J."/>
            <person name="Rogers J."/>
            <person name="Rogov P."/>
            <person name="Rutman M."/>
            <person name="Schupbach R."/>
            <person name="Seaman C."/>
            <person name="Settipalli S."/>
            <person name="Sharpe T."/>
            <person name="Sheridan J."/>
            <person name="Sherpa N."/>
            <person name="Shi J."/>
            <person name="Smirnov S."/>
            <person name="Smith C."/>
            <person name="Sougnez C."/>
            <person name="Spencer B."/>
            <person name="Stalker J."/>
            <person name="Stange-thomann N."/>
            <person name="Stavropoulos S."/>
            <person name="Stetson K."/>
            <person name="Stone C."/>
            <person name="Stone S."/>
            <person name="Stubbs M."/>
            <person name="Talamas J."/>
            <person name="Tchuinga P."/>
            <person name="Tenzing P."/>
            <person name="Tesfaye S."/>
            <person name="Theodore J."/>
            <person name="Thoulutsang Y."/>
            <person name="Topham K."/>
            <person name="Towey S."/>
            <person name="Tsamla T."/>
            <person name="Tsomo N."/>
            <person name="Vallee D."/>
            <person name="Vassiliev H."/>
            <person name="Venkataraman V."/>
            <person name="Vinson J."/>
            <person name="Vo A."/>
            <person name="Wade C."/>
            <person name="Wang S."/>
            <person name="Wangchuk T."/>
            <person name="Wangdi T."/>
            <person name="Whittaker C."/>
            <person name="Wilkinson J."/>
            <person name="Wu Y."/>
            <person name="Wyman D."/>
            <person name="Yadav S."/>
            <person name="Yang S."/>
            <person name="Yang X."/>
            <person name="Yeager S."/>
            <person name="Yee E."/>
            <person name="Young G."/>
            <person name="Zainoun J."/>
            <person name="Zembeck L."/>
            <person name="Zimmer A."/>
            <person name="Zody M."/>
            <person name="Lander E."/>
        </authorList>
    </citation>
    <scope>NUCLEOTIDE SEQUENCE [LARGE SCALE GENOMIC DNA]</scope>
</reference>
<dbReference type="PANTHER" id="PTHR10073">
    <property type="entry name" value="DNA MISMATCH REPAIR PROTEIN MLH, PMS, MUTL"/>
    <property type="match status" value="1"/>
</dbReference>
<dbReference type="Gene3D" id="2.20.70.10">
    <property type="match status" value="1"/>
</dbReference>
<dbReference type="OMA" id="DITSNDW"/>
<dbReference type="SMART" id="SM00853">
    <property type="entry name" value="MutL_C"/>
    <property type="match status" value="1"/>
</dbReference>
<dbReference type="Ensembl" id="ENSCSAVT00000004975.1">
    <property type="protein sequence ID" value="ENSCSAVP00000004906.1"/>
    <property type="gene ID" value="ENSCSAVG00000002921.1"/>
</dbReference>
<dbReference type="InterPro" id="IPR001202">
    <property type="entry name" value="WW_dom"/>
</dbReference>
<feature type="domain" description="WW" evidence="1">
    <location>
        <begin position="6"/>
        <end position="40"/>
    </location>
</feature>
<dbReference type="SUPFAM" id="SSF51045">
    <property type="entry name" value="WW domain"/>
    <property type="match status" value="1"/>
</dbReference>
<dbReference type="InterPro" id="IPR038973">
    <property type="entry name" value="MutL/Mlh/Pms-like"/>
</dbReference>
<dbReference type="eggNOG" id="KOG1977">
    <property type="taxonomic scope" value="Eukaryota"/>
</dbReference>
<dbReference type="SUPFAM" id="SSF118116">
    <property type="entry name" value="DNA mismatch repair protein MutL"/>
    <property type="match status" value="1"/>
</dbReference>
<dbReference type="GO" id="GO:0016887">
    <property type="term" value="F:ATP hydrolysis activity"/>
    <property type="evidence" value="ECO:0007669"/>
    <property type="project" value="InterPro"/>
</dbReference>
<dbReference type="InterPro" id="IPR036020">
    <property type="entry name" value="WW_dom_sf"/>
</dbReference>
<reference evidence="2" key="2">
    <citation type="submission" date="2025-08" db="UniProtKB">
        <authorList>
            <consortium name="Ensembl"/>
        </authorList>
    </citation>
    <scope>IDENTIFICATION</scope>
</reference>
<dbReference type="PANTHER" id="PTHR10073:SF47">
    <property type="entry name" value="DNA MISMATCH REPAIR PROTEIN MLH3"/>
    <property type="match status" value="1"/>
</dbReference>
<dbReference type="GeneTree" id="ENSGT00800000124176"/>
<dbReference type="AlphaFoldDB" id="H2YHV7"/>
<dbReference type="STRING" id="51511.ENSCSAVP00000004906"/>
<dbReference type="PROSITE" id="PS50020">
    <property type="entry name" value="WW_DOMAIN_2"/>
    <property type="match status" value="1"/>
</dbReference>
<dbReference type="InParanoid" id="H2YHV7"/>
<dbReference type="InterPro" id="IPR042120">
    <property type="entry name" value="MutL_C_dimsub"/>
</dbReference>
<keyword evidence="3" id="KW-1185">Reference proteome</keyword>
<dbReference type="GO" id="GO:0140664">
    <property type="term" value="F:ATP-dependent DNA damage sensor activity"/>
    <property type="evidence" value="ECO:0007669"/>
    <property type="project" value="InterPro"/>
</dbReference>
<evidence type="ECO:0000259" key="1">
    <source>
        <dbReference type="PROSITE" id="PS50020"/>
    </source>
</evidence>
<dbReference type="Proteomes" id="UP000007875">
    <property type="component" value="Unassembled WGS sequence"/>
</dbReference>
<dbReference type="GO" id="GO:0006298">
    <property type="term" value="P:mismatch repair"/>
    <property type="evidence" value="ECO:0007669"/>
    <property type="project" value="InterPro"/>
</dbReference>
<dbReference type="Gene3D" id="3.30.1540.20">
    <property type="entry name" value="MutL, C-terminal domain, dimerisation subdomain"/>
    <property type="match status" value="1"/>
</dbReference>
<evidence type="ECO:0000313" key="3">
    <source>
        <dbReference type="Proteomes" id="UP000007875"/>
    </source>
</evidence>
<sequence length="343" mass="38628">MTEGEIPMPTGWVSLFDRNLGRIVFVNQNTGFTSLTKPSLSLAATSINKKRGLHSTLYTPNLPVLTSKTPRLSLSRICDRNYINEKNNMRCVSEETSNMVVFHPKAHSCHAKVIQGSTEIKLLKSDLTNLQVIGQIERKFIACVARTSGKRGNLLLFDQHAAHERIRLENFISDSYESESKTTLKSFKLREKFKIIVTEEQAVALHNHPEVFRKSGLSWSFESINCHLYILGAPAILQNYVSLQATTQALIQERTEAFSLNRGASTSMSPILFQILCSKACHGAIRFGDILTFGQCSSLLVDLSHCDFPFQCAHGRPSVHPLLDLNMLNDKPERFNFDRLKKM</sequence>
<evidence type="ECO:0000313" key="2">
    <source>
        <dbReference type="Ensembl" id="ENSCSAVP00000004906.1"/>
    </source>
</evidence>
<protein>
    <recommendedName>
        <fullName evidence="1">WW domain-containing protein</fullName>
    </recommendedName>
</protein>
<dbReference type="GO" id="GO:0032300">
    <property type="term" value="C:mismatch repair complex"/>
    <property type="evidence" value="ECO:0007669"/>
    <property type="project" value="InterPro"/>
</dbReference>
<dbReference type="GO" id="GO:0005524">
    <property type="term" value="F:ATP binding"/>
    <property type="evidence" value="ECO:0007669"/>
    <property type="project" value="InterPro"/>
</dbReference>
<dbReference type="InterPro" id="IPR037198">
    <property type="entry name" value="MutL_C_sf"/>
</dbReference>
<dbReference type="HOGENOM" id="CLU_810232_0_0_1"/>
<proteinExistence type="predicted"/>
<accession>H2YHV7</accession>
<dbReference type="Pfam" id="PF08676">
    <property type="entry name" value="MutL_C"/>
    <property type="match status" value="1"/>
</dbReference>
<reference evidence="2" key="3">
    <citation type="submission" date="2025-09" db="UniProtKB">
        <authorList>
            <consortium name="Ensembl"/>
        </authorList>
    </citation>
    <scope>IDENTIFICATION</scope>
</reference>
<dbReference type="Gene3D" id="3.30.1370.100">
    <property type="entry name" value="MutL, C-terminal domain, regulatory subdomain"/>
    <property type="match status" value="1"/>
</dbReference>
<dbReference type="InterPro" id="IPR042121">
    <property type="entry name" value="MutL_C_regsub"/>
</dbReference>
<name>H2YHV7_CIOSA</name>
<dbReference type="InterPro" id="IPR014790">
    <property type="entry name" value="MutL_C"/>
</dbReference>
<organism evidence="2 3">
    <name type="scientific">Ciona savignyi</name>
    <name type="common">Pacific transparent sea squirt</name>
    <dbReference type="NCBI Taxonomy" id="51511"/>
    <lineage>
        <taxon>Eukaryota</taxon>
        <taxon>Metazoa</taxon>
        <taxon>Chordata</taxon>
        <taxon>Tunicata</taxon>
        <taxon>Ascidiacea</taxon>
        <taxon>Phlebobranchia</taxon>
        <taxon>Cionidae</taxon>
        <taxon>Ciona</taxon>
    </lineage>
</organism>